<dbReference type="EMBL" id="KV425932">
    <property type="protein sequence ID" value="KZV97276.1"/>
    <property type="molecule type" value="Genomic_DNA"/>
</dbReference>
<dbReference type="Proteomes" id="UP000077266">
    <property type="component" value="Unassembled WGS sequence"/>
</dbReference>
<organism evidence="1 2">
    <name type="scientific">Exidia glandulosa HHB12029</name>
    <dbReference type="NCBI Taxonomy" id="1314781"/>
    <lineage>
        <taxon>Eukaryota</taxon>
        <taxon>Fungi</taxon>
        <taxon>Dikarya</taxon>
        <taxon>Basidiomycota</taxon>
        <taxon>Agaricomycotina</taxon>
        <taxon>Agaricomycetes</taxon>
        <taxon>Auriculariales</taxon>
        <taxon>Exidiaceae</taxon>
        <taxon>Exidia</taxon>
    </lineage>
</organism>
<proteinExistence type="predicted"/>
<dbReference type="Gene3D" id="1.10.510.10">
    <property type="entry name" value="Transferase(Phosphotransferase) domain 1"/>
    <property type="match status" value="1"/>
</dbReference>
<dbReference type="SUPFAM" id="SSF56112">
    <property type="entry name" value="Protein kinase-like (PK-like)"/>
    <property type="match status" value="1"/>
</dbReference>
<dbReference type="InParanoid" id="A0A165L335"/>
<evidence type="ECO:0000313" key="1">
    <source>
        <dbReference type="EMBL" id="KZV97276.1"/>
    </source>
</evidence>
<accession>A0A165L335</accession>
<protein>
    <recommendedName>
        <fullName evidence="3">Protein kinase domain-containing protein</fullName>
    </recommendedName>
</protein>
<sequence>MPRKRLTVSDVPGLLEATKASLGPQNNDAERHWVGGRYDFLKSKGYKLDERYAPDWVPSWASEPVEEYRNMASSKWLRKYEDAFVDHGARKYVKDAVRMSDGLQVIVKLALTQTGTNSNSELEILQYLSTVAEDDPRNPAQRVIDAFPVPEDDPVYNNGSSEGRATLRWMYIILPLARDWRLPPFVLASEALVFIRQLLEDNIMMDPSPLFPPSHGAKMHPKNNLALTTPWLFPEPPPTPTSTSSRRYYFIDYGSSVKFPNEAARTHVHPVECQLYAPEMATPDMTGVDLTRLYDPFKADVFALGLMLDMYFWKVLPELQTLWDAMVEFDPSKRPSAADSLKMFEEISATFRRSVYLRRAQNVRLIDFGHSWPRWNVVKERLRHRGEYWGVRLSLLFCRA</sequence>
<dbReference type="OrthoDB" id="5987198at2759"/>
<keyword evidence="2" id="KW-1185">Reference proteome</keyword>
<name>A0A165L335_EXIGL</name>
<dbReference type="AlphaFoldDB" id="A0A165L335"/>
<evidence type="ECO:0000313" key="2">
    <source>
        <dbReference type="Proteomes" id="UP000077266"/>
    </source>
</evidence>
<reference evidence="1 2" key="1">
    <citation type="journal article" date="2016" name="Mol. Biol. Evol.">
        <title>Comparative Genomics of Early-Diverging Mushroom-Forming Fungi Provides Insights into the Origins of Lignocellulose Decay Capabilities.</title>
        <authorList>
            <person name="Nagy L.G."/>
            <person name="Riley R."/>
            <person name="Tritt A."/>
            <person name="Adam C."/>
            <person name="Daum C."/>
            <person name="Floudas D."/>
            <person name="Sun H."/>
            <person name="Yadav J.S."/>
            <person name="Pangilinan J."/>
            <person name="Larsson K.H."/>
            <person name="Matsuura K."/>
            <person name="Barry K."/>
            <person name="Labutti K."/>
            <person name="Kuo R."/>
            <person name="Ohm R.A."/>
            <person name="Bhattacharya S.S."/>
            <person name="Shirouzu T."/>
            <person name="Yoshinaga Y."/>
            <person name="Martin F.M."/>
            <person name="Grigoriev I.V."/>
            <person name="Hibbett D.S."/>
        </authorList>
    </citation>
    <scope>NUCLEOTIDE SEQUENCE [LARGE SCALE GENOMIC DNA]</scope>
    <source>
        <strain evidence="1 2">HHB12029</strain>
    </source>
</reference>
<gene>
    <name evidence="1" type="ORF">EXIGLDRAFT_731272</name>
</gene>
<dbReference type="InterPro" id="IPR011009">
    <property type="entry name" value="Kinase-like_dom_sf"/>
</dbReference>
<evidence type="ECO:0008006" key="3">
    <source>
        <dbReference type="Google" id="ProtNLM"/>
    </source>
</evidence>